<gene>
    <name evidence="2" type="ORF">BP5796_02655</name>
</gene>
<dbReference type="AlphaFoldDB" id="A0A3D8SYY0"/>
<evidence type="ECO:0000313" key="2">
    <source>
        <dbReference type="EMBL" id="RDW91490.1"/>
    </source>
</evidence>
<protein>
    <submittedName>
        <fullName evidence="2">Uncharacterized protein</fullName>
    </submittedName>
</protein>
<organism evidence="2 3">
    <name type="scientific">Coleophoma crateriformis</name>
    <dbReference type="NCBI Taxonomy" id="565419"/>
    <lineage>
        <taxon>Eukaryota</taxon>
        <taxon>Fungi</taxon>
        <taxon>Dikarya</taxon>
        <taxon>Ascomycota</taxon>
        <taxon>Pezizomycotina</taxon>
        <taxon>Leotiomycetes</taxon>
        <taxon>Helotiales</taxon>
        <taxon>Dermateaceae</taxon>
        <taxon>Coleophoma</taxon>
    </lineage>
</organism>
<dbReference type="EMBL" id="PDLN01000003">
    <property type="protein sequence ID" value="RDW91490.1"/>
    <property type="molecule type" value="Genomic_DNA"/>
</dbReference>
<feature type="region of interest" description="Disordered" evidence="1">
    <location>
        <begin position="251"/>
        <end position="316"/>
    </location>
</feature>
<feature type="region of interest" description="Disordered" evidence="1">
    <location>
        <begin position="1"/>
        <end position="35"/>
    </location>
</feature>
<comment type="caution">
    <text evidence="2">The sequence shown here is derived from an EMBL/GenBank/DDBJ whole genome shotgun (WGS) entry which is preliminary data.</text>
</comment>
<evidence type="ECO:0000313" key="3">
    <source>
        <dbReference type="Proteomes" id="UP000256328"/>
    </source>
</evidence>
<accession>A0A3D8SYY0</accession>
<evidence type="ECO:0000256" key="1">
    <source>
        <dbReference type="SAM" id="MobiDB-lite"/>
    </source>
</evidence>
<keyword evidence="3" id="KW-1185">Reference proteome</keyword>
<feature type="region of interest" description="Disordered" evidence="1">
    <location>
        <begin position="384"/>
        <end position="412"/>
    </location>
</feature>
<name>A0A3D8SYY0_9HELO</name>
<proteinExistence type="predicted"/>
<reference evidence="2 3" key="1">
    <citation type="journal article" date="2018" name="IMA Fungus">
        <title>IMA Genome-F 9: Draft genome sequence of Annulohypoxylon stygium, Aspergillus mulundensis, Berkeleyomyces basicola (syn. Thielaviopsis basicola), Ceratocystis smalleyi, two Cercospora beticola strains, Coleophoma cylindrospora, Fusarium fracticaudum, Phialophora cf. hyalina, and Morchella septimelata.</title>
        <authorList>
            <person name="Wingfield B.D."/>
            <person name="Bills G.F."/>
            <person name="Dong Y."/>
            <person name="Huang W."/>
            <person name="Nel W.J."/>
            <person name="Swalarsk-Parry B.S."/>
            <person name="Vaghefi N."/>
            <person name="Wilken P.M."/>
            <person name="An Z."/>
            <person name="de Beer Z.W."/>
            <person name="De Vos L."/>
            <person name="Chen L."/>
            <person name="Duong T.A."/>
            <person name="Gao Y."/>
            <person name="Hammerbacher A."/>
            <person name="Kikkert J.R."/>
            <person name="Li Y."/>
            <person name="Li H."/>
            <person name="Li K."/>
            <person name="Li Q."/>
            <person name="Liu X."/>
            <person name="Ma X."/>
            <person name="Naidoo K."/>
            <person name="Pethybridge S.J."/>
            <person name="Sun J."/>
            <person name="Steenkamp E.T."/>
            <person name="van der Nest M.A."/>
            <person name="van Wyk S."/>
            <person name="Wingfield M.J."/>
            <person name="Xiong C."/>
            <person name="Yue Q."/>
            <person name="Zhang X."/>
        </authorList>
    </citation>
    <scope>NUCLEOTIDE SEQUENCE [LARGE SCALE GENOMIC DNA]</scope>
    <source>
        <strain evidence="2 3">BP5796</strain>
    </source>
</reference>
<sequence>MGKSTCCTSRDPPSPDGDAPRPATSPSKPEKQVARDLVISTSTISQYSKPEDAAALRAIFEDPHYDNGPSPYVLSKKSSNTLNALKERLRKQTSREIVPVFVDEGLEKSDHDSDAENHQTKSFTALDVVKSRIRKHLSRDSDLSKHHSVGSSEEELERRAELRRIRRKRIQEELSQEDVYDEDARSMSTLGMSTASPRNSGPDIVALTSLGDRGNFRRCNEAHYASSNRRIYHLVPPKESSSTFTTLRRLSDTRIEMGSIPHTGPKRSRRHSAPSQGELDGRAFDIQNTIESTRKRSSIPPIPLAPQLGPQRLSSIASSQIRRSSWRLSFQGPERGTNLRRLSQEHGLSMFSMIETDPKSVSPPPMSRWLRSQGMRVSSQVLESSEEAGTMEPQKFRTRTQESYGVDGSSELEGPLTLTREVSKADSHFLASLENQQTWNSLIEIFIA</sequence>
<feature type="region of interest" description="Disordered" evidence="1">
    <location>
        <begin position="137"/>
        <end position="157"/>
    </location>
</feature>
<dbReference type="OrthoDB" id="3437384at2759"/>
<dbReference type="Proteomes" id="UP000256328">
    <property type="component" value="Unassembled WGS sequence"/>
</dbReference>